<reference evidence="1 2" key="1">
    <citation type="submission" date="2020-01" db="EMBL/GenBank/DDBJ databases">
        <title>Leptobacterium flavescens.</title>
        <authorList>
            <person name="Wang G."/>
        </authorList>
    </citation>
    <scope>NUCLEOTIDE SEQUENCE [LARGE SCALE GENOMIC DNA]</scope>
    <source>
        <strain evidence="1 2">KCTC 22160</strain>
    </source>
</reference>
<organism evidence="1 2">
    <name type="scientific">Leptobacterium flavescens</name>
    <dbReference type="NCBI Taxonomy" id="472055"/>
    <lineage>
        <taxon>Bacteria</taxon>
        <taxon>Pseudomonadati</taxon>
        <taxon>Bacteroidota</taxon>
        <taxon>Flavobacteriia</taxon>
        <taxon>Flavobacteriales</taxon>
        <taxon>Flavobacteriaceae</taxon>
        <taxon>Leptobacterium</taxon>
    </lineage>
</organism>
<evidence type="ECO:0000313" key="1">
    <source>
        <dbReference type="EMBL" id="NER14758.1"/>
    </source>
</evidence>
<keyword evidence="2" id="KW-1185">Reference proteome</keyword>
<name>A0A6P0US02_9FLAO</name>
<dbReference type="GO" id="GO:0016787">
    <property type="term" value="F:hydrolase activity"/>
    <property type="evidence" value="ECO:0007669"/>
    <property type="project" value="UniProtKB-KW"/>
</dbReference>
<dbReference type="SUPFAM" id="SSF51445">
    <property type="entry name" value="(Trans)glycosidases"/>
    <property type="match status" value="1"/>
</dbReference>
<dbReference type="InterPro" id="IPR017853">
    <property type="entry name" value="GH"/>
</dbReference>
<dbReference type="CDD" id="cd19608">
    <property type="entry name" value="GH113_mannanase-like"/>
    <property type="match status" value="1"/>
</dbReference>
<dbReference type="EMBL" id="JAABOO010000003">
    <property type="protein sequence ID" value="NER14758.1"/>
    <property type="molecule type" value="Genomic_DNA"/>
</dbReference>
<protein>
    <submittedName>
        <fullName evidence="1">Glycoside hydrolase</fullName>
    </submittedName>
</protein>
<dbReference type="RefSeq" id="WP_163608038.1">
    <property type="nucleotide sequence ID" value="NZ_JAABOO010000003.1"/>
</dbReference>
<evidence type="ECO:0000313" key="2">
    <source>
        <dbReference type="Proteomes" id="UP000468581"/>
    </source>
</evidence>
<dbReference type="AlphaFoldDB" id="A0A6P0US02"/>
<dbReference type="Gene3D" id="3.20.20.80">
    <property type="entry name" value="Glycosidases"/>
    <property type="match status" value="1"/>
</dbReference>
<dbReference type="InterPro" id="IPR055151">
    <property type="entry name" value="GH113"/>
</dbReference>
<keyword evidence="1" id="KW-0378">Hydrolase</keyword>
<dbReference type="Proteomes" id="UP000468581">
    <property type="component" value="Unassembled WGS sequence"/>
</dbReference>
<sequence>MKIKLLIFFVLILSETSFSQKNKINGISFVGGRNVVTEASIKPVINVNANWVCLMPFGFMQSLNATQISFNRDRQWWGERKVGVRNTSALFHNAGVKVMVKPQIWISRGAFTGHIGMKTEDEWKLFESVYEQFILEYAVLAQEIKAELFCIGTELNKFVTKRPQFWEKLIAKVRKVYKGKLTYAENWDTFDKVHFWKKLDYIGVDAYFPLSGAQTPGIEEMEKGWDKHKSEIAALQQKENKPVLFTEYGYRSVDFAARQPWNSDRSMNSVNLKAQENALKAIYNKFWDEDWFAGGFLWKWYDFHHKAGGTSNSRFTPQNKPAEKLIQEFYGTYQ</sequence>
<proteinExistence type="predicted"/>
<accession>A0A6P0US02</accession>
<gene>
    <name evidence="1" type="ORF">GWK08_14975</name>
</gene>
<comment type="caution">
    <text evidence="1">The sequence shown here is derived from an EMBL/GenBank/DDBJ whole genome shotgun (WGS) entry which is preliminary data.</text>
</comment>
<dbReference type="Pfam" id="PF22612">
    <property type="entry name" value="GH113"/>
    <property type="match status" value="1"/>
</dbReference>